<dbReference type="InterPro" id="IPR036291">
    <property type="entry name" value="NAD(P)-bd_dom_sf"/>
</dbReference>
<dbReference type="Pfam" id="PF00698">
    <property type="entry name" value="Acyl_transf_1"/>
    <property type="match status" value="1"/>
</dbReference>
<dbReference type="Pfam" id="PF23297">
    <property type="entry name" value="ACP_SdgA_C"/>
    <property type="match status" value="1"/>
</dbReference>
<dbReference type="SUPFAM" id="SSF50129">
    <property type="entry name" value="GroES-like"/>
    <property type="match status" value="1"/>
</dbReference>
<dbReference type="GeneID" id="31364330"/>
<feature type="region of interest" description="N-terminal hotdog fold" evidence="5">
    <location>
        <begin position="839"/>
        <end position="983"/>
    </location>
</feature>
<dbReference type="Pfam" id="PF08659">
    <property type="entry name" value="KR"/>
    <property type="match status" value="1"/>
</dbReference>
<protein>
    <recommendedName>
        <fullName evidence="10">Polyketide synthase</fullName>
    </recommendedName>
</protein>
<dbReference type="InterPro" id="IPR050444">
    <property type="entry name" value="Polyketide_Synthase"/>
</dbReference>
<dbReference type="InterPro" id="IPR013968">
    <property type="entry name" value="PKS_KR"/>
</dbReference>
<feature type="domain" description="Ketosynthase family 3 (KS3)" evidence="6">
    <location>
        <begin position="10"/>
        <end position="432"/>
    </location>
</feature>
<comment type="cofactor">
    <cofactor evidence="1">
        <name>pantetheine 4'-phosphate</name>
        <dbReference type="ChEBI" id="CHEBI:47942"/>
    </cofactor>
</comment>
<dbReference type="InterPro" id="IPR032821">
    <property type="entry name" value="PKS_assoc"/>
</dbReference>
<dbReference type="Gene3D" id="3.40.50.150">
    <property type="entry name" value="Vaccinia Virus protein VP39"/>
    <property type="match status" value="1"/>
</dbReference>
<dbReference type="Gene3D" id="3.40.50.720">
    <property type="entry name" value="NAD(P)-binding Rossmann-like Domain"/>
    <property type="match status" value="2"/>
</dbReference>
<dbReference type="Pfam" id="PF02801">
    <property type="entry name" value="Ketoacyl-synt_C"/>
    <property type="match status" value="1"/>
</dbReference>
<dbReference type="InterPro" id="IPR016039">
    <property type="entry name" value="Thiolase-like"/>
</dbReference>
<dbReference type="GO" id="GO:0016746">
    <property type="term" value="F:acyltransferase activity"/>
    <property type="evidence" value="ECO:0007669"/>
    <property type="project" value="InterPro"/>
</dbReference>
<feature type="region of interest" description="C-terminal hotdog fold" evidence="5">
    <location>
        <begin position="997"/>
        <end position="1143"/>
    </location>
</feature>
<dbReference type="InterPro" id="IPR009081">
    <property type="entry name" value="PP-bd_ACP"/>
</dbReference>
<dbReference type="SMART" id="SM00829">
    <property type="entry name" value="PKS_ER"/>
    <property type="match status" value="1"/>
</dbReference>
<evidence type="ECO:0000256" key="5">
    <source>
        <dbReference type="PROSITE-ProRule" id="PRU01363"/>
    </source>
</evidence>
<sequence length="2409" mass="273080">MVENNSQNSKIDIAIIGIGIRLPGKINSPEQFWNALQNSFDGVVKIPKERWSEAYHQHRLITNDNAGLLELDEWKKFDPLFFEIAPKDAPVLDPQERMLLTLTYEALEDAQIPSKSLSGSNTGVFVGVSTIDYHHLNTGFSPSYPAPKVLCDFSTHSVMANRVSYCFDFRGPSMCIDTACSSSLTATDLAIKYIQDGECDISLVCGINALFDPEISKIYSNFGVLGDQCRSFDADAKGFVKGEGCGVVVLKKLSNAERDGNRIYSVIKGRGINTDGHSNKDTISTPSNVTQSQNIKLALQRSNIDPSEIYYVEAHSTGTVVGDPIEVQALIDVFAHNHTPERPLKIGSVKTNIGHLESGAGVASLIKVSLMLKHRKLVPSIKMRKLNPKIPFLESNIQVVTQVEDLPNDRLISMGINSFGIGGSNSHIILQEYRDEYKFSSLSKDSFYHSFLIPITANSSVSIDRYIESIKEYQNRISLKEFALYQSITKSFHSKRKVIIAKDWIEFNSQLIQFNGQTPSLGKKLIYVFCGQGPQWNEMGMNLYQNEPIYRSIVDKLDKMFQVYSGYSILDKMKQISNQSTDIHKPILAQPSLFIFQVALVELYKHWGLNPSIVLGHSFGEMTSAYVSGNISLDESVKLVYLRAIFQNETVGSGKMLVVGISADKYKNDFQNQFPALEIACYNSEQSIVVTGNEEKLNELVKQLKIKEIFNSFLRSQCSFHSKHQEVIKDKVIYQMKVSNSERSRIPWYSTFTGELKIDPIDSQYIYDSLRYPVYFQKTLQSIERDIGRDFSDYVFLEISPHPTLISLIKETLPSSKIISPIQRNRDEQLLFKSSLAELHCLGVNIRFQTQFNTSDIKNPVWRDNVSILPRYQWDNELYWNESHHFTNKKTYGPTTSILGNPSFFNGNQCFLSEINIGSKPYQYLKDHQVKSGPLFPGAAYIEAIIESMSSNKKDILNNDYFDESEEWLPTAKSKVTLLPSSTSKVLDFESYRNKCNWSSFTSEELYKKTHRLGLKYGPAFQHIKLMLVGDKMSFSILNVRSSTNAPSKIFNCTLLDNCAHGLLGIIDDRRQYFAKSIEMVINYQSISEVERNPPDELYLLSRVIDSTYNDIIGHCQLVHPNGTLILEMTKLTVGTNEKSKMKKIKYPVEELMDSFYQSKESILKSPKDISLRKVHTESSLGIKVNDFEIDSIRLLYSMFSNILLDFNLSILDQTIKESFVKFSLVSSNTNIKLFSRIIEILKENRSILESFEEKDFKETWKYSIPLCHMEQSVQSIIDVLYGNFEVELDNQYQNDILEHYIKQIINIAVTSISETIINSKELRIIKILEIGRENGKMTKMIISQLDEMLLSHKKNNIQVQYTFTNASPTLVKEMKERFTNQFNLKSNLKLKFKVADFDRDFIEQDILHSSYDMVLMSLELHIRPDIRIPIENCYNILSPNGILLFVEPAHSVASIDILFGRFKQYWNYIDGIRDHSSPNLNQLVELLSQNNRFINTKIYGPIDSNGNQLPPDQGLLNIIHSQKSPIKSLPICNIQHLVLIINENQSIPLEIFEQYSKKSISIVYSNEIDHKSGLLFEASHIIFLSTIEQQYINTFQTTLFSLVQLIQTFRFRENQPSITIITKDSESSNFFSNSVVGLVYTAMVDHRELNLLLVDIDSPLNGENIETILRLNENRLGEYHYSIKKNQVMVSRIRKIKDDVLEYSHAFENEIENLGVAPNVNLDFKLMNRIVGPNEIEIEVKSAAINFKDYLFHLKLIPEKIMIRGDIHHPPLGLESSGVVTKIGENTKKFKVGDEVVCFQIGKAIGSHTIYDESFFVPKPKELSFIECSSVGTVYLSVYHAFKITNFDAESESILIHSATGGVGLAALNTLRMMNCKRVFATAGSQEKIEYLKSNYSDILIDVFNSSSIGFADLIKQKCNGVDVLLNSLSVEYMEENFRSMAPHGRIADLTITHIHNNDTCNYGQFKNDLIYCPIDLTFTAKHKTIYMANLFKQILNDISTGKLQLTPIKVFDITDIKDAFKLMKDRKQIGKIVLDCSNIKNSILQPLVESKNRQPLPKIHYKVPISNTIIVTGQSGISLELVTWLSKHSSASNIVVFSKSNMNNRIKQLINSTTSMKIDFYSMDVSNFENLNSSIETISKILPPIETIFHLATIFGSNPINEVTLENLKEVNDPKVIGAYNLHKISIDLKLPLKQFIVFSSVSGLCGSASQPAYNSACLTVDALCKYRNNILGLCSKSIRLGPTMGEGTVAESEGMQEYFNSRGVEPCPLNKVIGGIEQIISQSLYCTPIISNITNGRCYDVHPHIRQCVEHLVVEDTGKSNNLLDYVDPIEAITDGLSKLLSIPNHKLNHDTPLKNYGVDSMVTVQVKFYLDNIIDIDVFSLSQIPNLTINSIHLSYLKLKKNKNK</sequence>
<dbReference type="SUPFAM" id="SSF53901">
    <property type="entry name" value="Thiolase-like"/>
    <property type="match status" value="1"/>
</dbReference>
<gene>
    <name evidence="8" type="ORF">PPL_08853</name>
</gene>
<dbReference type="Pfam" id="PF13602">
    <property type="entry name" value="ADH_zinc_N_2"/>
    <property type="match status" value="1"/>
</dbReference>
<dbReference type="STRING" id="670386.D3BJX3"/>
<dbReference type="Pfam" id="PF00109">
    <property type="entry name" value="ketoacyl-synt"/>
    <property type="match status" value="1"/>
</dbReference>
<dbReference type="Gene3D" id="3.40.366.10">
    <property type="entry name" value="Malonyl-Coenzyme A Acyl Carrier Protein, domain 2"/>
    <property type="match status" value="1"/>
</dbReference>
<dbReference type="SMART" id="SM00822">
    <property type="entry name" value="PKS_KR"/>
    <property type="match status" value="1"/>
</dbReference>
<feature type="domain" description="PKS/mFAS DH" evidence="7">
    <location>
        <begin position="839"/>
        <end position="1143"/>
    </location>
</feature>
<evidence type="ECO:0000313" key="8">
    <source>
        <dbReference type="EMBL" id="EFA78203.1"/>
    </source>
</evidence>
<dbReference type="InterPro" id="IPR014030">
    <property type="entry name" value="Ketoacyl_synth_N"/>
</dbReference>
<dbReference type="PANTHER" id="PTHR45681:SF6">
    <property type="entry name" value="POLYKETIDE SYNTHASE 37"/>
    <property type="match status" value="1"/>
</dbReference>
<dbReference type="InterPro" id="IPR016036">
    <property type="entry name" value="Malonyl_transacylase_ACP-bd"/>
</dbReference>
<dbReference type="InterPro" id="IPR057326">
    <property type="entry name" value="KR_dom"/>
</dbReference>
<dbReference type="PROSITE" id="PS52004">
    <property type="entry name" value="KS3_2"/>
    <property type="match status" value="1"/>
</dbReference>
<dbReference type="InterPro" id="IPR049900">
    <property type="entry name" value="PKS_mFAS_DH"/>
</dbReference>
<dbReference type="Pfam" id="PF14765">
    <property type="entry name" value="PS-DH"/>
    <property type="match status" value="1"/>
</dbReference>
<dbReference type="InterPro" id="IPR001227">
    <property type="entry name" value="Ac_transferase_dom_sf"/>
</dbReference>
<evidence type="ECO:0000256" key="2">
    <source>
        <dbReference type="ARBA" id="ARBA00022450"/>
    </source>
</evidence>
<dbReference type="EMBL" id="ADBJ01000038">
    <property type="protein sequence ID" value="EFA78203.1"/>
    <property type="molecule type" value="Genomic_DNA"/>
</dbReference>
<dbReference type="Gene3D" id="3.90.180.10">
    <property type="entry name" value="Medium-chain alcohol dehydrogenases, catalytic domain"/>
    <property type="match status" value="1"/>
</dbReference>
<name>D3BJX3_HETP5</name>
<dbReference type="Pfam" id="PF08240">
    <property type="entry name" value="ADH_N"/>
    <property type="match status" value="1"/>
</dbReference>
<evidence type="ECO:0000256" key="3">
    <source>
        <dbReference type="ARBA" id="ARBA00022553"/>
    </source>
</evidence>
<dbReference type="PROSITE" id="PS52019">
    <property type="entry name" value="PKS_MFAS_DH"/>
    <property type="match status" value="1"/>
</dbReference>
<comment type="caution">
    <text evidence="8">The sequence shown here is derived from an EMBL/GenBank/DDBJ whole genome shotgun (WGS) entry which is preliminary data.</text>
</comment>
<evidence type="ECO:0000256" key="4">
    <source>
        <dbReference type="ARBA" id="ARBA00022679"/>
    </source>
</evidence>
<keyword evidence="2" id="KW-0596">Phosphopantetheine</keyword>
<dbReference type="SUPFAM" id="SSF55048">
    <property type="entry name" value="Probable ACP-binding domain of malonyl-CoA ACP transacylase"/>
    <property type="match status" value="1"/>
</dbReference>
<keyword evidence="4" id="KW-0808">Transferase</keyword>
<accession>D3BJX3</accession>
<feature type="active site" description="Proton acceptor; for dehydratase activity" evidence="5">
    <location>
        <position position="884"/>
    </location>
</feature>
<dbReference type="InParanoid" id="D3BJX3"/>
<dbReference type="Gene3D" id="3.10.129.110">
    <property type="entry name" value="Polyketide synthase dehydratase"/>
    <property type="match status" value="1"/>
</dbReference>
<dbReference type="Gene3D" id="3.40.47.10">
    <property type="match status" value="1"/>
</dbReference>
<dbReference type="RefSeq" id="XP_020430329.1">
    <property type="nucleotide sequence ID" value="XM_020579654.1"/>
</dbReference>
<dbReference type="InterPro" id="IPR020843">
    <property type="entry name" value="ER"/>
</dbReference>
<dbReference type="InterPro" id="IPR013154">
    <property type="entry name" value="ADH-like_N"/>
</dbReference>
<dbReference type="SUPFAM" id="SSF53335">
    <property type="entry name" value="S-adenosyl-L-methionine-dependent methyltransferases"/>
    <property type="match status" value="1"/>
</dbReference>
<dbReference type="SUPFAM" id="SSF51735">
    <property type="entry name" value="NAD(P)-binding Rossmann-fold domains"/>
    <property type="match status" value="2"/>
</dbReference>
<dbReference type="Pfam" id="PF16197">
    <property type="entry name" value="KAsynt_C_assoc"/>
    <property type="match status" value="1"/>
</dbReference>
<dbReference type="SMART" id="SM00827">
    <property type="entry name" value="PKS_AT"/>
    <property type="match status" value="1"/>
</dbReference>
<dbReference type="PANTHER" id="PTHR45681">
    <property type="entry name" value="POLYKETIDE SYNTHASE 44-RELATED"/>
    <property type="match status" value="1"/>
</dbReference>
<evidence type="ECO:0008006" key="10">
    <source>
        <dbReference type="Google" id="ProtNLM"/>
    </source>
</evidence>
<dbReference type="InterPro" id="IPR020841">
    <property type="entry name" value="PKS_Beta-ketoAc_synthase_dom"/>
</dbReference>
<dbReference type="Gene3D" id="3.30.70.3290">
    <property type="match status" value="1"/>
</dbReference>
<dbReference type="Proteomes" id="UP000001396">
    <property type="component" value="Unassembled WGS sequence"/>
</dbReference>
<dbReference type="InterPro" id="IPR014043">
    <property type="entry name" value="Acyl_transferase_dom"/>
</dbReference>
<dbReference type="SMART" id="SM00825">
    <property type="entry name" value="PKS_KS"/>
    <property type="match status" value="1"/>
</dbReference>
<dbReference type="GO" id="GO:0016491">
    <property type="term" value="F:oxidoreductase activity"/>
    <property type="evidence" value="ECO:0007669"/>
    <property type="project" value="InterPro"/>
</dbReference>
<dbReference type="InterPro" id="IPR049551">
    <property type="entry name" value="PKS_DH_C"/>
</dbReference>
<dbReference type="InterPro" id="IPR014031">
    <property type="entry name" value="Ketoacyl_synth_C"/>
</dbReference>
<evidence type="ECO:0000313" key="9">
    <source>
        <dbReference type="Proteomes" id="UP000001396"/>
    </source>
</evidence>
<dbReference type="CDD" id="cd00833">
    <property type="entry name" value="PKS"/>
    <property type="match status" value="1"/>
</dbReference>
<proteinExistence type="predicted"/>
<feature type="active site" description="Proton donor; for dehydratase activity" evidence="5">
    <location>
        <position position="1057"/>
    </location>
</feature>
<keyword evidence="3" id="KW-0597">Phosphoprotein</keyword>
<dbReference type="InterPro" id="IPR029063">
    <property type="entry name" value="SAM-dependent_MTases_sf"/>
</dbReference>
<evidence type="ECO:0000256" key="1">
    <source>
        <dbReference type="ARBA" id="ARBA00001957"/>
    </source>
</evidence>
<dbReference type="CDD" id="cd05195">
    <property type="entry name" value="enoyl_red"/>
    <property type="match status" value="1"/>
</dbReference>
<keyword evidence="9" id="KW-1185">Reference proteome</keyword>
<dbReference type="InterPro" id="IPR011032">
    <property type="entry name" value="GroES-like_sf"/>
</dbReference>
<dbReference type="InterPro" id="IPR016035">
    <property type="entry name" value="Acyl_Trfase/lysoPLipase"/>
</dbReference>
<reference evidence="8 9" key="1">
    <citation type="journal article" date="2011" name="Genome Res.">
        <title>Phylogeny-wide analysis of social amoeba genomes highlights ancient origins for complex intercellular communication.</title>
        <authorList>
            <person name="Heidel A.J."/>
            <person name="Lawal H.M."/>
            <person name="Felder M."/>
            <person name="Schilde C."/>
            <person name="Helps N.R."/>
            <person name="Tunggal B."/>
            <person name="Rivero F."/>
            <person name="John U."/>
            <person name="Schleicher M."/>
            <person name="Eichinger L."/>
            <person name="Platzer M."/>
            <person name="Noegel A.A."/>
            <person name="Schaap P."/>
            <person name="Gloeckner G."/>
        </authorList>
    </citation>
    <scope>NUCLEOTIDE SEQUENCE [LARGE SCALE GENOMIC DNA]</scope>
    <source>
        <strain evidence="9">ATCC 26659 / Pp 5 / PN500</strain>
    </source>
</reference>
<dbReference type="InterPro" id="IPR042104">
    <property type="entry name" value="PKS_dehydratase_sf"/>
</dbReference>
<organism evidence="8 9">
    <name type="scientific">Heterostelium pallidum (strain ATCC 26659 / Pp 5 / PN500)</name>
    <name type="common">Cellular slime mold</name>
    <name type="synonym">Polysphondylium pallidum</name>
    <dbReference type="NCBI Taxonomy" id="670386"/>
    <lineage>
        <taxon>Eukaryota</taxon>
        <taxon>Amoebozoa</taxon>
        <taxon>Evosea</taxon>
        <taxon>Eumycetozoa</taxon>
        <taxon>Dictyostelia</taxon>
        <taxon>Acytosteliales</taxon>
        <taxon>Acytosteliaceae</taxon>
        <taxon>Heterostelium</taxon>
    </lineage>
</organism>
<dbReference type="SUPFAM" id="SSF52151">
    <property type="entry name" value="FabD/lysophospholipase-like"/>
    <property type="match status" value="1"/>
</dbReference>
<evidence type="ECO:0000259" key="7">
    <source>
        <dbReference type="PROSITE" id="PS52019"/>
    </source>
</evidence>
<evidence type="ECO:0000259" key="6">
    <source>
        <dbReference type="PROSITE" id="PS52004"/>
    </source>
</evidence>